<evidence type="ECO:0000256" key="8">
    <source>
        <dbReference type="ARBA" id="ARBA00023014"/>
    </source>
</evidence>
<dbReference type="Pfam" id="PF00111">
    <property type="entry name" value="Fer2"/>
    <property type="match status" value="1"/>
</dbReference>
<evidence type="ECO:0000256" key="7">
    <source>
        <dbReference type="ARBA" id="ARBA00023004"/>
    </source>
</evidence>
<keyword evidence="4" id="KW-0479">Metal-binding</keyword>
<gene>
    <name evidence="13" type="ORF">SAMN05421783_11513</name>
</gene>
<evidence type="ECO:0000259" key="12">
    <source>
        <dbReference type="PROSITE" id="PS51384"/>
    </source>
</evidence>
<dbReference type="GO" id="GO:0046872">
    <property type="term" value="F:metal ion binding"/>
    <property type="evidence" value="ECO:0007669"/>
    <property type="project" value="UniProtKB-KW"/>
</dbReference>
<feature type="domain" description="2Fe-2S ferredoxin-type" evidence="11">
    <location>
        <begin position="350"/>
        <end position="435"/>
    </location>
</feature>
<evidence type="ECO:0000256" key="10">
    <source>
        <dbReference type="SAM" id="MobiDB-lite"/>
    </source>
</evidence>
<keyword evidence="14" id="KW-1185">Reference proteome</keyword>
<dbReference type="SUPFAM" id="SSF54292">
    <property type="entry name" value="2Fe-2S ferredoxin-like"/>
    <property type="match status" value="1"/>
</dbReference>
<dbReference type="GO" id="GO:0051537">
    <property type="term" value="F:2 iron, 2 sulfur cluster binding"/>
    <property type="evidence" value="ECO:0007669"/>
    <property type="project" value="UniProtKB-KW"/>
</dbReference>
<feature type="compositionally biased region" description="Acidic residues" evidence="10">
    <location>
        <begin position="55"/>
        <end position="67"/>
    </location>
</feature>
<keyword evidence="3" id="KW-0001">2Fe-2S</keyword>
<name>A0A1H2Z9N9_THIRO</name>
<dbReference type="PRINTS" id="PR00371">
    <property type="entry name" value="FPNCR"/>
</dbReference>
<dbReference type="InterPro" id="IPR039261">
    <property type="entry name" value="FNR_nucleotide-bd"/>
</dbReference>
<dbReference type="Proteomes" id="UP000198816">
    <property type="component" value="Unassembled WGS sequence"/>
</dbReference>
<dbReference type="SUPFAM" id="SSF52343">
    <property type="entry name" value="Ferredoxin reductase-like, C-terminal NADP-linked domain"/>
    <property type="match status" value="1"/>
</dbReference>
<protein>
    <recommendedName>
        <fullName evidence="15">Ferredoxin-NADP reductase</fullName>
    </recommendedName>
</protein>
<evidence type="ECO:0000313" key="14">
    <source>
        <dbReference type="Proteomes" id="UP000198816"/>
    </source>
</evidence>
<dbReference type="PANTHER" id="PTHR47354:SF8">
    <property type="entry name" value="1,2-PHENYLACETYL-COA EPOXIDASE, SUBUNIT E"/>
    <property type="match status" value="1"/>
</dbReference>
<dbReference type="InterPro" id="IPR001709">
    <property type="entry name" value="Flavoprot_Pyr_Nucl_cyt_Rdtase"/>
</dbReference>
<dbReference type="CDD" id="cd00207">
    <property type="entry name" value="fer2"/>
    <property type="match status" value="1"/>
</dbReference>
<dbReference type="GO" id="GO:0050660">
    <property type="term" value="F:flavin adenine dinucleotide binding"/>
    <property type="evidence" value="ECO:0007669"/>
    <property type="project" value="TreeGrafter"/>
</dbReference>
<accession>A0A1H2Z9N9</accession>
<keyword evidence="2" id="KW-0285">Flavoprotein</keyword>
<dbReference type="PROSITE" id="PS51384">
    <property type="entry name" value="FAD_FR"/>
    <property type="match status" value="1"/>
</dbReference>
<reference evidence="14" key="1">
    <citation type="submission" date="2016-10" db="EMBL/GenBank/DDBJ databases">
        <authorList>
            <person name="Varghese N."/>
            <person name="Submissions S."/>
        </authorList>
    </citation>
    <scope>NUCLEOTIDE SEQUENCE [LARGE SCALE GENOMIC DNA]</scope>
    <source>
        <strain evidence="14">DSM 217</strain>
    </source>
</reference>
<dbReference type="OrthoDB" id="9796486at2"/>
<evidence type="ECO:0000256" key="4">
    <source>
        <dbReference type="ARBA" id="ARBA00022723"/>
    </source>
</evidence>
<dbReference type="InterPro" id="IPR001433">
    <property type="entry name" value="OxRdtase_FAD/NAD-bd"/>
</dbReference>
<dbReference type="AlphaFoldDB" id="A0A1H2Z9N9"/>
<feature type="region of interest" description="Disordered" evidence="10">
    <location>
        <begin position="40"/>
        <end position="67"/>
    </location>
</feature>
<evidence type="ECO:0000256" key="3">
    <source>
        <dbReference type="ARBA" id="ARBA00022714"/>
    </source>
</evidence>
<sequence>MSTATLSSLIGVLILGQVAGFALVARHRYRGKFRALQTQALGGGPGAPPYRTPSDAEEENQDNVDPDELDVFPSAWAGYKEFVVQRRTPEDRNGDVCSFHLAPADGARLPAFRPGQYLTFKLEIPNGDAGSTKGVVRCYSLSDRPRSDLYRVSIKRVPAPPGRAELPGGVASSHFHDLVREGTRLAVRAPSGHFHLIEDGDLPIVLIAGGIGITPMLSILNALAHWADPREVWLFYGVRNGTEHIMKEHLETLRDTHPGFHLRVVYANPSDADIPGIDYHHRGYIDIRLLQEVLNLGRYEYYVCGPPPMMEALVPALETAGVPAWNIHYESFGPASLNRGQTLTQAQGESPITVRFGKSGTSVPWDPAASESLLELIEDQGIRVDSGCRAGSCGCCETRIEAGEVLYRQQPDADVKPGHCLLCIATPSTDLTLDI</sequence>
<dbReference type="Pfam" id="PF00175">
    <property type="entry name" value="NAD_binding_1"/>
    <property type="match status" value="1"/>
</dbReference>
<organism evidence="13 14">
    <name type="scientific">Thiocapsa roseopersicina</name>
    <dbReference type="NCBI Taxonomy" id="1058"/>
    <lineage>
        <taxon>Bacteria</taxon>
        <taxon>Pseudomonadati</taxon>
        <taxon>Pseudomonadota</taxon>
        <taxon>Gammaproteobacteria</taxon>
        <taxon>Chromatiales</taxon>
        <taxon>Chromatiaceae</taxon>
        <taxon>Thiocapsa</taxon>
    </lineage>
</organism>
<dbReference type="PANTHER" id="PTHR47354">
    <property type="entry name" value="NADH OXIDOREDUCTASE HCR"/>
    <property type="match status" value="1"/>
</dbReference>
<keyword evidence="7" id="KW-0408">Iron</keyword>
<dbReference type="GO" id="GO:0016491">
    <property type="term" value="F:oxidoreductase activity"/>
    <property type="evidence" value="ECO:0007669"/>
    <property type="project" value="UniProtKB-KW"/>
</dbReference>
<proteinExistence type="predicted"/>
<dbReference type="CDD" id="cd06184">
    <property type="entry name" value="flavohem_like_fad_nad_binding"/>
    <property type="match status" value="1"/>
</dbReference>
<dbReference type="EMBL" id="FNNZ01000015">
    <property type="protein sequence ID" value="SDX14071.1"/>
    <property type="molecule type" value="Genomic_DNA"/>
</dbReference>
<comment type="cofactor">
    <cofactor evidence="9">
        <name>[2Fe-2S] cluster</name>
        <dbReference type="ChEBI" id="CHEBI:190135"/>
    </cofactor>
</comment>
<evidence type="ECO:0008006" key="15">
    <source>
        <dbReference type="Google" id="ProtNLM"/>
    </source>
</evidence>
<dbReference type="InterPro" id="IPR012675">
    <property type="entry name" value="Beta-grasp_dom_sf"/>
</dbReference>
<dbReference type="PROSITE" id="PS51085">
    <property type="entry name" value="2FE2S_FER_2"/>
    <property type="match status" value="1"/>
</dbReference>
<dbReference type="InterPro" id="IPR017938">
    <property type="entry name" value="Riboflavin_synthase-like_b-brl"/>
</dbReference>
<evidence type="ECO:0000256" key="9">
    <source>
        <dbReference type="ARBA" id="ARBA00034078"/>
    </source>
</evidence>
<evidence type="ECO:0000256" key="6">
    <source>
        <dbReference type="ARBA" id="ARBA00023002"/>
    </source>
</evidence>
<dbReference type="PRINTS" id="PR00406">
    <property type="entry name" value="CYTB5RDTASE"/>
</dbReference>
<feature type="domain" description="FAD-binding FR-type" evidence="12">
    <location>
        <begin position="77"/>
        <end position="197"/>
    </location>
</feature>
<dbReference type="SUPFAM" id="SSF63380">
    <property type="entry name" value="Riboflavin synthase domain-like"/>
    <property type="match status" value="1"/>
</dbReference>
<dbReference type="InterPro" id="IPR050415">
    <property type="entry name" value="MRET"/>
</dbReference>
<keyword evidence="6" id="KW-0560">Oxidoreductase</keyword>
<keyword evidence="8" id="KW-0411">Iron-sulfur</keyword>
<dbReference type="Gene3D" id="2.40.30.10">
    <property type="entry name" value="Translation factors"/>
    <property type="match status" value="1"/>
</dbReference>
<evidence type="ECO:0000256" key="5">
    <source>
        <dbReference type="ARBA" id="ARBA00022827"/>
    </source>
</evidence>
<comment type="cofactor">
    <cofactor evidence="1">
        <name>FAD</name>
        <dbReference type="ChEBI" id="CHEBI:57692"/>
    </cofactor>
</comment>
<evidence type="ECO:0000256" key="2">
    <source>
        <dbReference type="ARBA" id="ARBA00022630"/>
    </source>
</evidence>
<evidence type="ECO:0000256" key="1">
    <source>
        <dbReference type="ARBA" id="ARBA00001974"/>
    </source>
</evidence>
<evidence type="ECO:0000313" key="13">
    <source>
        <dbReference type="EMBL" id="SDX14071.1"/>
    </source>
</evidence>
<dbReference type="STRING" id="1058.SAMN05421783_11513"/>
<dbReference type="RefSeq" id="WP_093034055.1">
    <property type="nucleotide sequence ID" value="NZ_FNNZ01000015.1"/>
</dbReference>
<evidence type="ECO:0000259" key="11">
    <source>
        <dbReference type="PROSITE" id="PS51085"/>
    </source>
</evidence>
<keyword evidence="5" id="KW-0274">FAD</keyword>
<dbReference type="InterPro" id="IPR036010">
    <property type="entry name" value="2Fe-2S_ferredoxin-like_sf"/>
</dbReference>
<dbReference type="InterPro" id="IPR017927">
    <property type="entry name" value="FAD-bd_FR_type"/>
</dbReference>
<dbReference type="InterPro" id="IPR001041">
    <property type="entry name" value="2Fe-2S_ferredoxin-type"/>
</dbReference>
<dbReference type="Gene3D" id="3.40.50.80">
    <property type="entry name" value="Nucleotide-binding domain of ferredoxin-NADP reductase (FNR) module"/>
    <property type="match status" value="1"/>
</dbReference>
<dbReference type="Gene3D" id="3.10.20.30">
    <property type="match status" value="1"/>
</dbReference>